<dbReference type="EMBL" id="DF820489">
    <property type="protein sequence ID" value="GAK30885.1"/>
    <property type="molecule type" value="Genomic_DNA"/>
</dbReference>
<gene>
    <name evidence="1" type="ORF">WOSG25_060030</name>
</gene>
<evidence type="ECO:0000313" key="1">
    <source>
        <dbReference type="EMBL" id="GAK30885.1"/>
    </source>
</evidence>
<dbReference type="STRING" id="1329250.WOSG25_060030"/>
<keyword evidence="2" id="KW-1185">Reference proteome</keyword>
<dbReference type="SUPFAM" id="SSF49899">
    <property type="entry name" value="Concanavalin A-like lectins/glucanases"/>
    <property type="match status" value="1"/>
</dbReference>
<protein>
    <recommendedName>
        <fullName evidence="3">Extracellular protein</fullName>
    </recommendedName>
</protein>
<accession>A0A069CSV0</accession>
<organism evidence="1 2">
    <name type="scientific">Weissella oryzae (strain DSM 25784 / JCM 18191 / LMG 30913 / SG25)</name>
    <dbReference type="NCBI Taxonomy" id="1329250"/>
    <lineage>
        <taxon>Bacteria</taxon>
        <taxon>Bacillati</taxon>
        <taxon>Bacillota</taxon>
        <taxon>Bacilli</taxon>
        <taxon>Lactobacillales</taxon>
        <taxon>Lactobacillaceae</taxon>
        <taxon>Weissella</taxon>
    </lineage>
</organism>
<proteinExistence type="predicted"/>
<dbReference type="CDD" id="cd01951">
    <property type="entry name" value="lectin_L-type"/>
    <property type="match status" value="1"/>
</dbReference>
<sequence>MRLKIRSLVKKWLRPVISIAITLGTVTLSGQVAFATIDPVPDHIANIDHLFALPSGSDSVLPDKGVTVVNNALPNQSGAIWSQEANKIDLTKDFTSTMLLNFGDSAASAADGMAFVMHNDSSKTGAIQPSNTPGNQLGVWAPQLTDASSSNVEVNKAIQNSFAVEFDTYQNNNWDVSDFSQEQSWGRYSINETQISGQSHIAYGFPSQTSSYYVGQTSSGIFGLTTKYSSALKHQGLQTFSSTISNGRWHTFKVSWSAANKTLTYSFDNQAQPTVVSINPMQTFGSNSVYWGFTGKTGTFFERNAVAFQSISNIPTTKQDFKTYHKNADGSQGNEVTQANPAKPNEDLLGVINGTNTSNTTDTSWKSVAIRGKKMGTDSNQGYLYNSGAGITINGKKLDGSSNYQTPAVDLNGNAQTVRNAKDTDLFSTKLGDYGTGINLGDIAMGSTITTKVNFKAGSPTPTDGKSNLGSEMDIRLDGTTASEETMLKAYVTSVPTMSLDSQATANSPTIITGDNTLTLSGKWQQPSNDSKAVGTLNYSIDDGPNKTVALNSIGGDFTQKIDLSGVSMSQVHKVSAYISNAGYNEKSNVVTTYVTGGSLSFSQINSDIGFSDGITGQNQLLGRNSDNWAPTVRDTRGKGSSWTLMAQASPLVRTSDNKQLDGNLVYVANKQTANITNTATVVANKVTTTDFDETAVNWSKDAGIMLQYSGGAYSGEYTGTIKWTLASVPSP</sequence>
<reference evidence="2" key="1">
    <citation type="journal article" date="2014" name="Genome Announc.">
        <title>Draft genome sequence of Weissella oryzae SG25T, isolated from fermented rice grains.</title>
        <authorList>
            <person name="Tanizawa Y."/>
            <person name="Fujisawa T."/>
            <person name="Mochizuki T."/>
            <person name="Kaminuma E."/>
            <person name="Suzuki Y."/>
            <person name="Nakamura Y."/>
            <person name="Tohno M."/>
        </authorList>
    </citation>
    <scope>NUCLEOTIDE SEQUENCE [LARGE SCALE GENOMIC DNA]</scope>
    <source>
        <strain evidence="2">DSM 25784 / JCM 18191 / LMG 30913 / SG25</strain>
    </source>
</reference>
<dbReference type="eggNOG" id="COG4886">
    <property type="taxonomic scope" value="Bacteria"/>
</dbReference>
<dbReference type="Proteomes" id="UP000030643">
    <property type="component" value="Unassembled WGS sequence"/>
</dbReference>
<evidence type="ECO:0008006" key="3">
    <source>
        <dbReference type="Google" id="ProtNLM"/>
    </source>
</evidence>
<name>A0A069CSV0_WEIOS</name>
<dbReference type="InterPro" id="IPR013320">
    <property type="entry name" value="ConA-like_dom_sf"/>
</dbReference>
<evidence type="ECO:0000313" key="2">
    <source>
        <dbReference type="Proteomes" id="UP000030643"/>
    </source>
</evidence>
<dbReference type="AlphaFoldDB" id="A0A069CSV0"/>
<dbReference type="Gene3D" id="2.60.120.200">
    <property type="match status" value="1"/>
</dbReference>
<dbReference type="InterPro" id="IPR056573">
    <property type="entry name" value="Lectin_L-type_dom"/>
</dbReference>
<dbReference type="Pfam" id="PF18483">
    <property type="entry name" value="Lectin_L-type_dom"/>
    <property type="match status" value="1"/>
</dbReference>